<evidence type="ECO:0000256" key="2">
    <source>
        <dbReference type="ARBA" id="ARBA00009045"/>
    </source>
</evidence>
<keyword evidence="3 7" id="KW-0812">Transmembrane</keyword>
<dbReference type="InterPro" id="IPR022764">
    <property type="entry name" value="Peptidase_S54_rhomboid_dom"/>
</dbReference>
<dbReference type="GO" id="GO:0016020">
    <property type="term" value="C:membrane"/>
    <property type="evidence" value="ECO:0007669"/>
    <property type="project" value="UniProtKB-SubCell"/>
</dbReference>
<evidence type="ECO:0000256" key="3">
    <source>
        <dbReference type="ARBA" id="ARBA00022692"/>
    </source>
</evidence>
<keyword evidence="6 7" id="KW-0472">Membrane</keyword>
<evidence type="ECO:0000256" key="6">
    <source>
        <dbReference type="ARBA" id="ARBA00023136"/>
    </source>
</evidence>
<comment type="similarity">
    <text evidence="2">Belongs to the peptidase S54 family.</text>
</comment>
<comment type="subcellular location">
    <subcellularLocation>
        <location evidence="1">Membrane</location>
        <topology evidence="1">Multi-pass membrane protein</topology>
    </subcellularLocation>
</comment>
<dbReference type="Gene3D" id="1.20.1540.10">
    <property type="entry name" value="Rhomboid-like"/>
    <property type="match status" value="1"/>
</dbReference>
<name>A0A5P2GDD6_9BACT</name>
<evidence type="ECO:0000256" key="4">
    <source>
        <dbReference type="ARBA" id="ARBA00022801"/>
    </source>
</evidence>
<evidence type="ECO:0000256" key="1">
    <source>
        <dbReference type="ARBA" id="ARBA00004141"/>
    </source>
</evidence>
<accession>A0A5P2GDD6</accession>
<dbReference type="AlphaFoldDB" id="A0A5P2GDD6"/>
<evidence type="ECO:0000256" key="7">
    <source>
        <dbReference type="SAM" id="Phobius"/>
    </source>
</evidence>
<dbReference type="Pfam" id="PF01694">
    <property type="entry name" value="Rhomboid"/>
    <property type="match status" value="2"/>
</dbReference>
<sequence length="275" mass="31995">MQQFRPTNFQVLPPIIKNLLIINVLVYLAQSVLGTSVGNYINNMFALHVIQSHYFKPWQLFTYMFMHGSWMHIFSNMFALWMFGSILENFWGPKRFLTFYIICGIGAAACQLIYTEFSLFGIEHAYANLNTHLTFDNFLQFNNKYHFDKYDGRVLELIHYWKMQPNSLDLARAASMVIQQNYDVLVNTETVGASGAIFGVLVAFGYLFPNTYLYFYFLVPIKAKWFVTGYIAYELYLGFQNSVGDNVAHMAHIGGGLIGFILVYFWNKKNRNNFY</sequence>
<dbReference type="Proteomes" id="UP000292424">
    <property type="component" value="Chromosome"/>
</dbReference>
<feature type="transmembrane region" description="Helical" evidence="7">
    <location>
        <begin position="248"/>
        <end position="266"/>
    </location>
</feature>
<gene>
    <name evidence="9" type="ORF">E0W69_013375</name>
</gene>
<dbReference type="PANTHER" id="PTHR43731:SF14">
    <property type="entry name" value="PRESENILIN-ASSOCIATED RHOMBOID-LIKE PROTEIN, MITOCHONDRIAL"/>
    <property type="match status" value="1"/>
</dbReference>
<dbReference type="PANTHER" id="PTHR43731">
    <property type="entry name" value="RHOMBOID PROTEASE"/>
    <property type="match status" value="1"/>
</dbReference>
<keyword evidence="10" id="KW-1185">Reference proteome</keyword>
<evidence type="ECO:0000313" key="9">
    <source>
        <dbReference type="EMBL" id="QES89611.1"/>
    </source>
</evidence>
<keyword evidence="4" id="KW-0378">Hydrolase</keyword>
<proteinExistence type="inferred from homology"/>
<feature type="transmembrane region" description="Helical" evidence="7">
    <location>
        <begin position="20"/>
        <end position="41"/>
    </location>
</feature>
<reference evidence="9 10" key="1">
    <citation type="submission" date="2019-09" db="EMBL/GenBank/DDBJ databases">
        <title>Complete genome sequence of Arachidicoccus sp. B3-10 isolated from apple orchard soil.</title>
        <authorList>
            <person name="Kim H.S."/>
            <person name="Han K.-I."/>
            <person name="Suh M.K."/>
            <person name="Lee K.C."/>
            <person name="Eom M.K."/>
            <person name="Kim J.-S."/>
            <person name="Kang S.W."/>
            <person name="Sin Y."/>
            <person name="Lee J.-S."/>
        </authorList>
    </citation>
    <scope>NUCLEOTIDE SEQUENCE [LARGE SCALE GENOMIC DNA]</scope>
    <source>
        <strain evidence="9 10">B3-10</strain>
    </source>
</reference>
<dbReference type="SUPFAM" id="SSF144091">
    <property type="entry name" value="Rhomboid-like"/>
    <property type="match status" value="1"/>
</dbReference>
<dbReference type="GO" id="GO:0004252">
    <property type="term" value="F:serine-type endopeptidase activity"/>
    <property type="evidence" value="ECO:0007669"/>
    <property type="project" value="InterPro"/>
</dbReference>
<feature type="domain" description="Peptidase S54 rhomboid" evidence="8">
    <location>
        <begin position="183"/>
        <end position="265"/>
    </location>
</feature>
<organism evidence="9 10">
    <name type="scientific">Rhizosphaericola mali</name>
    <dbReference type="NCBI Taxonomy" id="2545455"/>
    <lineage>
        <taxon>Bacteria</taxon>
        <taxon>Pseudomonadati</taxon>
        <taxon>Bacteroidota</taxon>
        <taxon>Chitinophagia</taxon>
        <taxon>Chitinophagales</taxon>
        <taxon>Chitinophagaceae</taxon>
        <taxon>Rhizosphaericola</taxon>
    </lineage>
</organism>
<dbReference type="InterPro" id="IPR035952">
    <property type="entry name" value="Rhomboid-like_sf"/>
</dbReference>
<keyword evidence="5 7" id="KW-1133">Transmembrane helix</keyword>
<dbReference type="RefSeq" id="WP_131330554.1">
    <property type="nucleotide sequence ID" value="NZ_CP044016.1"/>
</dbReference>
<feature type="transmembrane region" description="Helical" evidence="7">
    <location>
        <begin position="96"/>
        <end position="114"/>
    </location>
</feature>
<dbReference type="InterPro" id="IPR050925">
    <property type="entry name" value="Rhomboid_protease_S54"/>
</dbReference>
<feature type="transmembrane region" description="Helical" evidence="7">
    <location>
        <begin position="215"/>
        <end position="236"/>
    </location>
</feature>
<dbReference type="SMART" id="SM01160">
    <property type="entry name" value="DUF1751"/>
    <property type="match status" value="1"/>
</dbReference>
<evidence type="ECO:0000313" key="10">
    <source>
        <dbReference type="Proteomes" id="UP000292424"/>
    </source>
</evidence>
<dbReference type="KEGG" id="arac:E0W69_013375"/>
<dbReference type="OrthoDB" id="9807874at2"/>
<dbReference type="GO" id="GO:0006508">
    <property type="term" value="P:proteolysis"/>
    <property type="evidence" value="ECO:0007669"/>
    <property type="project" value="UniProtKB-KW"/>
</dbReference>
<feature type="transmembrane region" description="Helical" evidence="7">
    <location>
        <begin position="191"/>
        <end position="208"/>
    </location>
</feature>
<evidence type="ECO:0000259" key="8">
    <source>
        <dbReference type="Pfam" id="PF01694"/>
    </source>
</evidence>
<feature type="domain" description="Peptidase S54 rhomboid" evidence="8">
    <location>
        <begin position="56"/>
        <end position="117"/>
    </location>
</feature>
<keyword evidence="9" id="KW-0645">Protease</keyword>
<protein>
    <submittedName>
        <fullName evidence="9">Rhomboid family intramembrane serine protease</fullName>
    </submittedName>
</protein>
<evidence type="ECO:0000256" key="5">
    <source>
        <dbReference type="ARBA" id="ARBA00022989"/>
    </source>
</evidence>
<feature type="transmembrane region" description="Helical" evidence="7">
    <location>
        <begin position="61"/>
        <end position="84"/>
    </location>
</feature>
<dbReference type="EMBL" id="CP044016">
    <property type="protein sequence ID" value="QES89611.1"/>
    <property type="molecule type" value="Genomic_DNA"/>
</dbReference>